<name>A0A0S4LB58_9BACT</name>
<sequence>MPKGIIAMARQMYSHPVDRDHSRHGHTVFDHAVGPGRSRSPSGGILLLTALSFCLLALAPVPELLHVLGIVTSIDEKHIDVKTAKGQVVSVLLTKQVKYKNKNNPKSLDPPAVGDRVIIEASRDEKNKKVTATVVHYSPGSIPPPPR</sequence>
<keyword evidence="2" id="KW-1185">Reference proteome</keyword>
<dbReference type="EMBL" id="CZQA01000001">
    <property type="protein sequence ID" value="CUS34415.1"/>
    <property type="molecule type" value="Genomic_DNA"/>
</dbReference>
<dbReference type="AlphaFoldDB" id="A0A0S4LB58"/>
<dbReference type="STRING" id="1742972.COMA1_11691"/>
<accession>A0A0S4LB58</accession>
<evidence type="ECO:0000313" key="2">
    <source>
        <dbReference type="Proteomes" id="UP000199032"/>
    </source>
</evidence>
<protein>
    <submittedName>
        <fullName evidence="1">Uncharacterized protein</fullName>
    </submittedName>
</protein>
<dbReference type="OrthoDB" id="9812449at2"/>
<reference evidence="1 2" key="1">
    <citation type="submission" date="2015-10" db="EMBL/GenBank/DDBJ databases">
        <authorList>
            <person name="Gilbert D.G."/>
        </authorList>
    </citation>
    <scope>NUCLEOTIDE SEQUENCE [LARGE SCALE GENOMIC DNA]</scope>
    <source>
        <strain evidence="1">COMA1</strain>
    </source>
</reference>
<dbReference type="Proteomes" id="UP000199032">
    <property type="component" value="Unassembled WGS sequence"/>
</dbReference>
<gene>
    <name evidence="1" type="ORF">COMA1_11691</name>
</gene>
<proteinExistence type="predicted"/>
<dbReference type="RefSeq" id="WP_141654259.1">
    <property type="nucleotide sequence ID" value="NZ_CZQA01000001.1"/>
</dbReference>
<evidence type="ECO:0000313" key="1">
    <source>
        <dbReference type="EMBL" id="CUS34415.1"/>
    </source>
</evidence>
<organism evidence="1 2">
    <name type="scientific">Candidatus Nitrospira nitrosa</name>
    <dbReference type="NCBI Taxonomy" id="1742972"/>
    <lineage>
        <taxon>Bacteria</taxon>
        <taxon>Pseudomonadati</taxon>
        <taxon>Nitrospirota</taxon>
        <taxon>Nitrospiria</taxon>
        <taxon>Nitrospirales</taxon>
        <taxon>Nitrospiraceae</taxon>
        <taxon>Nitrospira</taxon>
    </lineage>
</organism>